<comment type="caution">
    <text evidence="1">The sequence shown here is derived from an EMBL/GenBank/DDBJ whole genome shotgun (WGS) entry which is preliminary data.</text>
</comment>
<accession>A0A7W6MAR8</accession>
<organism evidence="1 2">
    <name type="scientific">Sulfitobacter noctilucicola</name>
    <dbReference type="NCBI Taxonomy" id="1342301"/>
    <lineage>
        <taxon>Bacteria</taxon>
        <taxon>Pseudomonadati</taxon>
        <taxon>Pseudomonadota</taxon>
        <taxon>Alphaproteobacteria</taxon>
        <taxon>Rhodobacterales</taxon>
        <taxon>Roseobacteraceae</taxon>
        <taxon>Sulfitobacter</taxon>
    </lineage>
</organism>
<dbReference type="Proteomes" id="UP000565745">
    <property type="component" value="Unassembled WGS sequence"/>
</dbReference>
<dbReference type="EMBL" id="JACIFU010000004">
    <property type="protein sequence ID" value="MBB4175514.1"/>
    <property type="molecule type" value="Genomic_DNA"/>
</dbReference>
<protein>
    <submittedName>
        <fullName evidence="1">Uncharacterized protein</fullName>
    </submittedName>
</protein>
<evidence type="ECO:0000313" key="2">
    <source>
        <dbReference type="Proteomes" id="UP000565745"/>
    </source>
</evidence>
<evidence type="ECO:0000313" key="1">
    <source>
        <dbReference type="EMBL" id="MBB4175514.1"/>
    </source>
</evidence>
<gene>
    <name evidence="1" type="ORF">GGR93_003307</name>
</gene>
<sequence>MNAQSMPDAKRMACRAPLFMWDDSATFARAAAMALKAPSLSVRMHGEKHNAVQTCSAIAPPLSHKFWILAAGPRSELER</sequence>
<proteinExistence type="predicted"/>
<dbReference type="AlphaFoldDB" id="A0A7W6MAR8"/>
<keyword evidence="2" id="KW-1185">Reference proteome</keyword>
<reference evidence="1 2" key="1">
    <citation type="submission" date="2020-08" db="EMBL/GenBank/DDBJ databases">
        <title>Genomic Encyclopedia of Type Strains, Phase IV (KMG-IV): sequencing the most valuable type-strain genomes for metagenomic binning, comparative biology and taxonomic classification.</title>
        <authorList>
            <person name="Goeker M."/>
        </authorList>
    </citation>
    <scope>NUCLEOTIDE SEQUENCE [LARGE SCALE GENOMIC DNA]</scope>
    <source>
        <strain evidence="1 2">DSM 101015</strain>
    </source>
</reference>
<name>A0A7W6MAR8_9RHOB</name>